<evidence type="ECO:0000256" key="2">
    <source>
        <dbReference type="ARBA" id="ARBA00022801"/>
    </source>
</evidence>
<keyword evidence="1" id="KW-0479">Metal-binding</keyword>
<organism evidence="6">
    <name type="scientific">freshwater metagenome</name>
    <dbReference type="NCBI Taxonomy" id="449393"/>
    <lineage>
        <taxon>unclassified sequences</taxon>
        <taxon>metagenomes</taxon>
        <taxon>ecological metagenomes</taxon>
    </lineage>
</organism>
<evidence type="ECO:0000256" key="3">
    <source>
        <dbReference type="ARBA" id="ARBA00023211"/>
    </source>
</evidence>
<dbReference type="GO" id="GO:0004730">
    <property type="term" value="F:pseudouridylate synthase activity"/>
    <property type="evidence" value="ECO:0007669"/>
    <property type="project" value="InterPro"/>
</dbReference>
<reference evidence="6" key="1">
    <citation type="submission" date="2020-05" db="EMBL/GenBank/DDBJ databases">
        <authorList>
            <person name="Chiriac C."/>
            <person name="Salcher M."/>
            <person name="Ghai R."/>
            <person name="Kavagutti S V."/>
        </authorList>
    </citation>
    <scope>NUCLEOTIDE SEQUENCE</scope>
</reference>
<dbReference type="InterPro" id="IPR007342">
    <property type="entry name" value="PsuG"/>
</dbReference>
<dbReference type="EMBL" id="CAFBNB010000139">
    <property type="protein sequence ID" value="CAB4933242.1"/>
    <property type="molecule type" value="Genomic_DNA"/>
</dbReference>
<dbReference type="Pfam" id="PF04227">
    <property type="entry name" value="Indigoidine_A"/>
    <property type="match status" value="1"/>
</dbReference>
<dbReference type="Gene3D" id="3.40.1790.10">
    <property type="entry name" value="Indigoidine synthase domain"/>
    <property type="match status" value="1"/>
</dbReference>
<proteinExistence type="inferred from homology"/>
<dbReference type="GO" id="GO:0005737">
    <property type="term" value="C:cytoplasm"/>
    <property type="evidence" value="ECO:0007669"/>
    <property type="project" value="TreeGrafter"/>
</dbReference>
<evidence type="ECO:0000256" key="5">
    <source>
        <dbReference type="ARBA" id="ARBA00023295"/>
    </source>
</evidence>
<dbReference type="GO" id="GO:0046872">
    <property type="term" value="F:metal ion binding"/>
    <property type="evidence" value="ECO:0007669"/>
    <property type="project" value="UniProtKB-KW"/>
</dbReference>
<name>A0A6J7ISC9_9ZZZZ</name>
<dbReference type="GO" id="GO:0016798">
    <property type="term" value="F:hydrolase activity, acting on glycosyl bonds"/>
    <property type="evidence" value="ECO:0007669"/>
    <property type="project" value="UniProtKB-KW"/>
</dbReference>
<keyword evidence="3" id="KW-0464">Manganese</keyword>
<keyword evidence="2" id="KW-0378">Hydrolase</keyword>
<evidence type="ECO:0000256" key="4">
    <source>
        <dbReference type="ARBA" id="ARBA00023239"/>
    </source>
</evidence>
<keyword evidence="4" id="KW-0456">Lyase</keyword>
<sequence>MCDVTPFIRLSDEVASALADSRPVVALESTIISHGLPRPENLRVAIEVEDIVRAGGAVPATIAMLGGVVHVGLAPDLLEQVANRDDVVKVSVRDIATVAARGGNGATTVAATSQIAAGVGIEVFATGGLGGVHREARESWDESADLTTMGTTPMTIVCAGVKSILDVGATLERLETLNVGVLGYGTNAFPGFYLSDSGFVVDWAVSSPDEVAAIMQARRAFGIQAALVVAYPLAEADQLDPDLHDQVLHEGLRLAAARNIVGKGVTPFLLDHFHRATHGASLIANERIIVHNADLAARIAVARSALTA</sequence>
<dbReference type="InterPro" id="IPR022830">
    <property type="entry name" value="Indigdn_synthA-like"/>
</dbReference>
<gene>
    <name evidence="6" type="ORF">UFOPK3720_00823</name>
</gene>
<dbReference type="PANTHER" id="PTHR42909:SF1">
    <property type="entry name" value="CARBOHYDRATE KINASE PFKB DOMAIN-CONTAINING PROTEIN"/>
    <property type="match status" value="1"/>
</dbReference>
<protein>
    <submittedName>
        <fullName evidence="6">Unannotated protein</fullName>
    </submittedName>
</protein>
<dbReference type="PANTHER" id="PTHR42909">
    <property type="entry name" value="ZGC:136858"/>
    <property type="match status" value="1"/>
</dbReference>
<accession>A0A6J7ISC9</accession>
<evidence type="ECO:0000256" key="1">
    <source>
        <dbReference type="ARBA" id="ARBA00022723"/>
    </source>
</evidence>
<dbReference type="SUPFAM" id="SSF110581">
    <property type="entry name" value="Indigoidine synthase A-like"/>
    <property type="match status" value="1"/>
</dbReference>
<keyword evidence="5" id="KW-0326">Glycosidase</keyword>
<dbReference type="AlphaFoldDB" id="A0A6J7ISC9"/>
<dbReference type="HAMAP" id="MF_01876">
    <property type="entry name" value="PsiMP_glycosidase"/>
    <property type="match status" value="1"/>
</dbReference>
<evidence type="ECO:0000313" key="6">
    <source>
        <dbReference type="EMBL" id="CAB4933242.1"/>
    </source>
</evidence>